<feature type="transmembrane region" description="Helical" evidence="6">
    <location>
        <begin position="383"/>
        <end position="402"/>
    </location>
</feature>
<geneLocation type="plasmid" evidence="8">
    <name>pMk2240A</name>
</geneLocation>
<feature type="transmembrane region" description="Helical" evidence="6">
    <location>
        <begin position="67"/>
        <end position="89"/>
    </location>
</feature>
<dbReference type="EMBL" id="CP159256">
    <property type="protein sequence ID" value="XCG52296.1"/>
    <property type="molecule type" value="Genomic_DNA"/>
</dbReference>
<organism evidence="8">
    <name type="scientific">Mesorhizobium sp. WSM2240</name>
    <dbReference type="NCBI Taxonomy" id="3228851"/>
    <lineage>
        <taxon>Bacteria</taxon>
        <taxon>Pseudomonadati</taxon>
        <taxon>Pseudomonadota</taxon>
        <taxon>Alphaproteobacteria</taxon>
        <taxon>Hyphomicrobiales</taxon>
        <taxon>Phyllobacteriaceae</taxon>
        <taxon>Mesorhizobium</taxon>
    </lineage>
</organism>
<comment type="subcellular location">
    <subcellularLocation>
        <location evidence="1">Cell membrane</location>
        <topology evidence="1">Multi-pass membrane protein</topology>
    </subcellularLocation>
</comment>
<dbReference type="InterPro" id="IPR024320">
    <property type="entry name" value="LPG_synthase_C"/>
</dbReference>
<feature type="transmembrane region" description="Helical" evidence="6">
    <location>
        <begin position="26"/>
        <end position="47"/>
    </location>
</feature>
<feature type="transmembrane region" description="Helical" evidence="6">
    <location>
        <begin position="343"/>
        <end position="363"/>
    </location>
</feature>
<feature type="transmembrane region" description="Helical" evidence="6">
    <location>
        <begin position="101"/>
        <end position="124"/>
    </location>
</feature>
<evidence type="ECO:0000256" key="6">
    <source>
        <dbReference type="SAM" id="Phobius"/>
    </source>
</evidence>
<keyword evidence="2" id="KW-1003">Cell membrane</keyword>
<keyword evidence="3 6" id="KW-0812">Transmembrane</keyword>
<name>A0AAU8CZP5_9HYPH</name>
<evidence type="ECO:0000256" key="2">
    <source>
        <dbReference type="ARBA" id="ARBA00022475"/>
    </source>
</evidence>
<reference evidence="8" key="1">
    <citation type="submission" date="2024-06" db="EMBL/GenBank/DDBJ databases">
        <title>Mesorhizobium karijinii sp. nov., a symbiont of the iconic Swainsona formosa from arid Australia.</title>
        <authorList>
            <person name="Hill Y.J."/>
            <person name="Watkin E.L.J."/>
            <person name="O'Hara G.W."/>
            <person name="Terpolilli J."/>
            <person name="Tye M.L."/>
            <person name="Kohlmeier M.G."/>
        </authorList>
    </citation>
    <scope>NUCLEOTIDE SEQUENCE</scope>
    <source>
        <strain evidence="8">WSM2240</strain>
        <plasmid evidence="8">pMk2240A</plasmid>
    </source>
</reference>
<evidence type="ECO:0000256" key="4">
    <source>
        <dbReference type="ARBA" id="ARBA00022989"/>
    </source>
</evidence>
<dbReference type="GO" id="GO:0005886">
    <property type="term" value="C:plasma membrane"/>
    <property type="evidence" value="ECO:0007669"/>
    <property type="project" value="UniProtKB-SubCell"/>
</dbReference>
<dbReference type="SUPFAM" id="SSF55729">
    <property type="entry name" value="Acyl-CoA N-acyltransferases (Nat)"/>
    <property type="match status" value="1"/>
</dbReference>
<keyword evidence="8" id="KW-0614">Plasmid</keyword>
<feature type="transmembrane region" description="Helical" evidence="6">
    <location>
        <begin position="510"/>
        <end position="530"/>
    </location>
</feature>
<feature type="transmembrane region" description="Helical" evidence="6">
    <location>
        <begin position="303"/>
        <end position="323"/>
    </location>
</feature>
<feature type="domain" description="Phosphatidylglycerol lysyltransferase C-terminal" evidence="7">
    <location>
        <begin position="550"/>
        <end position="840"/>
    </location>
</feature>
<dbReference type="Pfam" id="PF09924">
    <property type="entry name" value="LPG_synthase_C"/>
    <property type="match status" value="1"/>
</dbReference>
<feature type="transmembrane region" description="Helical" evidence="6">
    <location>
        <begin position="438"/>
        <end position="455"/>
    </location>
</feature>
<feature type="transmembrane region" description="Helical" evidence="6">
    <location>
        <begin position="222"/>
        <end position="244"/>
    </location>
</feature>
<proteinExistence type="predicted"/>
<dbReference type="RefSeq" id="WP_353646503.1">
    <property type="nucleotide sequence ID" value="NZ_CP159256.1"/>
</dbReference>
<protein>
    <submittedName>
        <fullName evidence="8">Bifunctional lysylphosphatidylglycerol flippase/synthetase MprF</fullName>
    </submittedName>
</protein>
<evidence type="ECO:0000259" key="7">
    <source>
        <dbReference type="Pfam" id="PF09924"/>
    </source>
</evidence>
<gene>
    <name evidence="8" type="primary">mprF</name>
    <name evidence="8" type="ORF">ABVK50_33015</name>
</gene>
<feature type="transmembrane region" description="Helical" evidence="6">
    <location>
        <begin position="184"/>
        <end position="202"/>
    </location>
</feature>
<dbReference type="GO" id="GO:0055091">
    <property type="term" value="P:phospholipid homeostasis"/>
    <property type="evidence" value="ECO:0007669"/>
    <property type="project" value="TreeGrafter"/>
</dbReference>
<feature type="transmembrane region" description="Helical" evidence="6">
    <location>
        <begin position="144"/>
        <end position="164"/>
    </location>
</feature>
<dbReference type="PANTHER" id="PTHR34697">
    <property type="entry name" value="PHOSPHATIDYLGLYCEROL LYSYLTRANSFERASE"/>
    <property type="match status" value="1"/>
</dbReference>
<dbReference type="AlphaFoldDB" id="A0AAU8CZP5"/>
<dbReference type="PANTHER" id="PTHR34697:SF2">
    <property type="entry name" value="PHOSPHATIDYLGLYCEROL LYSYLTRANSFERASE"/>
    <property type="match status" value="1"/>
</dbReference>
<evidence type="ECO:0000256" key="5">
    <source>
        <dbReference type="ARBA" id="ARBA00023136"/>
    </source>
</evidence>
<feature type="transmembrane region" description="Helical" evidence="6">
    <location>
        <begin position="251"/>
        <end position="269"/>
    </location>
</feature>
<evidence type="ECO:0000313" key="8">
    <source>
        <dbReference type="EMBL" id="XCG52296.1"/>
    </source>
</evidence>
<accession>A0AAU8CZP5</accession>
<evidence type="ECO:0000256" key="1">
    <source>
        <dbReference type="ARBA" id="ARBA00004651"/>
    </source>
</evidence>
<keyword evidence="5 6" id="KW-0472">Membrane</keyword>
<dbReference type="InterPro" id="IPR016181">
    <property type="entry name" value="Acyl_CoA_acyltransferase"/>
</dbReference>
<keyword evidence="4 6" id="KW-1133">Transmembrane helix</keyword>
<dbReference type="NCBIfam" id="NF033480">
    <property type="entry name" value="bifunc_MprF"/>
    <property type="match status" value="1"/>
</dbReference>
<dbReference type="GO" id="GO:0016755">
    <property type="term" value="F:aminoacyltransferase activity"/>
    <property type="evidence" value="ECO:0007669"/>
    <property type="project" value="TreeGrafter"/>
</dbReference>
<feature type="transmembrane region" description="Helical" evidence="6">
    <location>
        <begin position="467"/>
        <end position="490"/>
    </location>
</feature>
<evidence type="ECO:0000256" key="3">
    <source>
        <dbReference type="ARBA" id="ARBA00022692"/>
    </source>
</evidence>
<sequence>MSERIKLESPSGPDVRLLVRFMEPRVLGPIIGAAVVFTAALVVHRISGEIHLNDIRRAVSATTWPSTIRALGFTVVSFVAMGLYDVLAVRKIAPDRVPVRLAAFAGLVGYAISNAIGFHVLVGGPVRYRIYAASGLDAADVGRIIGSSALTFSLGLAAVVGAALVADPVGLPFLDRVSPTADRAVGAALLLGLSTVIFWLSTGVREFSILGWRFPFPGGWSASVQILVGAVDIAAAAAALYVLLPADVTPGFAVFALLFVIAIVAGTASHSPGGLGVLEATMLIGLGAGTRADVIAALIVFRVIYYLLPLGLAGTALLVFETYRSRDAVAAASGRTLAMTRKIIAPLTAFLVFLGGTVLLLSGDLPAEGDRMSVLRDVLPLPFAEASHMLASVTGLLLIVLARGLYRRIALARTAAILLLLSGAVFSLAKGLDWEEAGVLVIIATVLAFYRNVFYRKGDWRSFRPTPTWLALVAITLISLNFVGLLAYRHVEFSRTLWWDFAWHGDAPRFLRATLALAIFAGVGAADALINRPVQRRIGQVRIPDVVRKLLEQCPSTQANVALLRDKRFLISDDEQAFLMYGVSGRSWITMGDPVGDTEAGRELVWRFAEQVDKAGARAAFYGVGPDMLTTYLDLGLAILKIGEVARVDLADFTLDGPSRQNFRYADRRASREGLEFAIIPKQDVRPALPQMKSVSDAWLTTKVGKEKGFSLGRFDEDYLCEFDCAVMRKEGEIVAFANVWRGAGLHELSVDLMRYRPGVSKVMMDALFARLLIYGKEAGYRWFNLGAAPLAGLAEHPLASTWNHLGTFIYRRGDEIYNFEGLRAFKEKFGPVWTPQYLACPGGLAMPHILVDVANLISGGPIRMLKR</sequence>
<dbReference type="InterPro" id="IPR051211">
    <property type="entry name" value="PG_lysyltransferase"/>
</dbReference>
<feature type="transmembrane region" description="Helical" evidence="6">
    <location>
        <begin position="414"/>
        <end position="432"/>
    </location>
</feature>